<comment type="caution">
    <text evidence="5">The sequence shown here is derived from an EMBL/GenBank/DDBJ whole genome shotgun (WGS) entry which is preliminary data.</text>
</comment>
<dbReference type="InterPro" id="IPR001638">
    <property type="entry name" value="Solute-binding_3/MltF_N"/>
</dbReference>
<comment type="similarity">
    <text evidence="1">Belongs to the bacterial solute-binding protein 3 family.</text>
</comment>
<dbReference type="Pfam" id="PF00497">
    <property type="entry name" value="SBP_bac_3"/>
    <property type="match status" value="1"/>
</dbReference>
<evidence type="ECO:0000313" key="5">
    <source>
        <dbReference type="EMBL" id="KMT64060.1"/>
    </source>
</evidence>
<evidence type="ECO:0000256" key="2">
    <source>
        <dbReference type="ARBA" id="ARBA00022729"/>
    </source>
</evidence>
<sequence length="264" mass="29797">MINKIFALVLCSNLLMINFSTWAKPEVKLNSPEIILQADEWCPYNCKPNSALPGFMVEIAKAIFEPHGYQVKYQKLNWPRALHNARTGKINGVIGALYSDAPDFIFPENSQGSVVNAIWARKDINLNYKSVEDLKGYTLGAIRNYSYGIELDKYIKSNRHSAAKIQLISGANPLESNLKKLLHNRIDLIIEDNAVLKFSLQNRVIKQQFKHIADIASEPIFIAFSPARPDSKKLAKLLSDGMKNLRLSGELATILHNYSVPDWQ</sequence>
<evidence type="ECO:0000313" key="6">
    <source>
        <dbReference type="Proteomes" id="UP000037600"/>
    </source>
</evidence>
<evidence type="ECO:0000259" key="4">
    <source>
        <dbReference type="Pfam" id="PF00497"/>
    </source>
</evidence>
<feature type="signal peptide" evidence="3">
    <location>
        <begin position="1"/>
        <end position="23"/>
    </location>
</feature>
<feature type="chain" id="PRO_5005298813" description="Solute-binding protein family 3/N-terminal domain-containing protein" evidence="3">
    <location>
        <begin position="24"/>
        <end position="264"/>
    </location>
</feature>
<evidence type="ECO:0000256" key="1">
    <source>
        <dbReference type="ARBA" id="ARBA00010333"/>
    </source>
</evidence>
<dbReference type="OrthoDB" id="245568at2"/>
<accession>A0A0J8GMP0</accession>
<reference evidence="5 6" key="1">
    <citation type="submission" date="2015-04" db="EMBL/GenBank/DDBJ databases">
        <title>Draft Genome Sequence of the Novel Agar-Digesting Marine Bacterium Q1.</title>
        <authorList>
            <person name="Li Y."/>
            <person name="Li D."/>
            <person name="Chen G."/>
            <person name="Du Z."/>
        </authorList>
    </citation>
    <scope>NUCLEOTIDE SEQUENCE [LARGE SCALE GENOMIC DNA]</scope>
    <source>
        <strain evidence="5 6">Q1</strain>
    </source>
</reference>
<name>A0A0J8GMP0_9ALTE</name>
<keyword evidence="2 3" id="KW-0732">Signal</keyword>
<dbReference type="Gene3D" id="3.40.190.10">
    <property type="entry name" value="Periplasmic binding protein-like II"/>
    <property type="match status" value="2"/>
</dbReference>
<dbReference type="EMBL" id="LAZL01000032">
    <property type="protein sequence ID" value="KMT64060.1"/>
    <property type="molecule type" value="Genomic_DNA"/>
</dbReference>
<dbReference type="STRING" id="1513271.XM47_16235"/>
<feature type="domain" description="Solute-binding protein family 3/N-terminal" evidence="4">
    <location>
        <begin position="39"/>
        <end position="258"/>
    </location>
</feature>
<keyword evidence="6" id="KW-1185">Reference proteome</keyword>
<protein>
    <recommendedName>
        <fullName evidence="4">Solute-binding protein family 3/N-terminal domain-containing protein</fullName>
    </recommendedName>
</protein>
<proteinExistence type="inferred from homology"/>
<dbReference type="PANTHER" id="PTHR35936:SF25">
    <property type="entry name" value="ABC TRANSPORTER SUBSTRATE-BINDING PROTEIN"/>
    <property type="match status" value="1"/>
</dbReference>
<gene>
    <name evidence="5" type="ORF">XM47_16235</name>
</gene>
<dbReference type="AlphaFoldDB" id="A0A0J8GMP0"/>
<organism evidence="5 6">
    <name type="scientific">Catenovulum maritimum</name>
    <dbReference type="NCBI Taxonomy" id="1513271"/>
    <lineage>
        <taxon>Bacteria</taxon>
        <taxon>Pseudomonadati</taxon>
        <taxon>Pseudomonadota</taxon>
        <taxon>Gammaproteobacteria</taxon>
        <taxon>Alteromonadales</taxon>
        <taxon>Alteromonadaceae</taxon>
        <taxon>Catenovulum</taxon>
    </lineage>
</organism>
<dbReference type="SUPFAM" id="SSF53850">
    <property type="entry name" value="Periplasmic binding protein-like II"/>
    <property type="match status" value="1"/>
</dbReference>
<evidence type="ECO:0000256" key="3">
    <source>
        <dbReference type="SAM" id="SignalP"/>
    </source>
</evidence>
<dbReference type="Proteomes" id="UP000037600">
    <property type="component" value="Unassembled WGS sequence"/>
</dbReference>
<dbReference type="PANTHER" id="PTHR35936">
    <property type="entry name" value="MEMBRANE-BOUND LYTIC MUREIN TRANSGLYCOSYLASE F"/>
    <property type="match status" value="1"/>
</dbReference>